<accession>A0A5N5QLB8</accession>
<keyword evidence="3" id="KW-1185">Reference proteome</keyword>
<feature type="compositionally biased region" description="Low complexity" evidence="1">
    <location>
        <begin position="401"/>
        <end position="418"/>
    </location>
</feature>
<dbReference type="Proteomes" id="UP000383932">
    <property type="component" value="Unassembled WGS sequence"/>
</dbReference>
<proteinExistence type="predicted"/>
<feature type="compositionally biased region" description="Polar residues" evidence="1">
    <location>
        <begin position="170"/>
        <end position="184"/>
    </location>
</feature>
<dbReference type="AlphaFoldDB" id="A0A5N5QLB8"/>
<reference evidence="2 3" key="1">
    <citation type="journal article" date="2019" name="Fungal Biol. Biotechnol.">
        <title>Draft genome sequence of fastidious pathogen Ceratobasidium theobromae, which causes vascular-streak dieback in Theobroma cacao.</title>
        <authorList>
            <person name="Ali S.S."/>
            <person name="Asman A."/>
            <person name="Shao J."/>
            <person name="Firmansyah A.P."/>
            <person name="Susilo A.W."/>
            <person name="Rosmana A."/>
            <person name="McMahon P."/>
            <person name="Junaid M."/>
            <person name="Guest D."/>
            <person name="Kheng T.Y."/>
            <person name="Meinhardt L.W."/>
            <person name="Bailey B.A."/>
        </authorList>
    </citation>
    <scope>NUCLEOTIDE SEQUENCE [LARGE SCALE GENOMIC DNA]</scope>
    <source>
        <strain evidence="2 3">CT2</strain>
    </source>
</reference>
<gene>
    <name evidence="2" type="ORF">CTheo_4106</name>
</gene>
<name>A0A5N5QLB8_9AGAM</name>
<comment type="caution">
    <text evidence="2">The sequence shown here is derived from an EMBL/GenBank/DDBJ whole genome shotgun (WGS) entry which is preliminary data.</text>
</comment>
<feature type="region of interest" description="Disordered" evidence="1">
    <location>
        <begin position="170"/>
        <end position="192"/>
    </location>
</feature>
<evidence type="ECO:0000313" key="2">
    <source>
        <dbReference type="EMBL" id="KAB5592459.1"/>
    </source>
</evidence>
<dbReference type="EMBL" id="SSOP01000064">
    <property type="protein sequence ID" value="KAB5592459.1"/>
    <property type="molecule type" value="Genomic_DNA"/>
</dbReference>
<sequence>MDMFANNQWEPRLTLEGVMQCRLGYNVNQTTSSREPDNFNPGLSLKDILQPHVFDDYPTEPVVDPALNHGELNGLCTDPVLPIDPTNVNATAAFPLQPIADTIPSENFGFNLGQILDLELTQLQYPVDFTDNGNMYNLNTYYNTDISGYLGGFPEGSLSSWDGLTFNSEGVKSASTCPSDPSGSGQLGACSPPDVDNQHGVFTSYGLVPEASTVPEVSTAQLFTAAQQFATPQQDFVPQPKSQLIMPQLAMPQLSMPQLPTPQLPTPQLPVPQLPVSQLPVPQQPESRMSISQQPMPYPILPQQQKFTGSQYHAINEGYVPDQPTVIGGLQPSYESQEFQLPQEYLASPQAQSSYSAATRQIARQESSGPVRSSPRRGRPTGTTKGASGLAFNHYPAPQGPVASQSHVVQQPVAQQPVTQRPIARPPVAQQPIARPTVAQQPVVTRPQESGSQMSTTQVPPTDSQMPTSRQKATTVTRSSALKQLKDTGCYLEFQLAAPADEQPNRARRNPPRPTVAANFNHNPYRHAGPAPVDTTTQVHPASGRLTAPSSSPEIQVIEPEDFRRAQAKASERKTRNQSSLRVGREKNDIAASASPYYRDHVYAQGYGGSNKKVPAHSRRINKFNSIVPAECNPNAPAFPDNWKWVVPASYHNKYFTQPPADLFLEVGMRVPLVPSKVKDHICPYVNPHSNNACFTTKSDQPVEWLQEVSKGTRSAKGVFTRHRAETLRHVAHHRYIECVEKYTTPAHLRTEWEHEAIDQQILDDLFGDIKSPYYKGERTIDAEYALKLLVVSPDYEKCKSHIEAWIKKMEERGAQGMVQGQIEPPLAVKVEDEVEVVEILDDEEEVEGVQMTQVKSKKVLRRSLRSPKGKGKAPMYKY</sequence>
<feature type="compositionally biased region" description="Polar residues" evidence="1">
    <location>
        <begin position="438"/>
        <end position="480"/>
    </location>
</feature>
<organism evidence="2 3">
    <name type="scientific">Ceratobasidium theobromae</name>
    <dbReference type="NCBI Taxonomy" id="1582974"/>
    <lineage>
        <taxon>Eukaryota</taxon>
        <taxon>Fungi</taxon>
        <taxon>Dikarya</taxon>
        <taxon>Basidiomycota</taxon>
        <taxon>Agaricomycotina</taxon>
        <taxon>Agaricomycetes</taxon>
        <taxon>Cantharellales</taxon>
        <taxon>Ceratobasidiaceae</taxon>
        <taxon>Ceratobasidium</taxon>
    </lineage>
</organism>
<feature type="compositionally biased region" description="Basic and acidic residues" evidence="1">
    <location>
        <begin position="561"/>
        <end position="575"/>
    </location>
</feature>
<feature type="region of interest" description="Disordered" evidence="1">
    <location>
        <begin position="501"/>
        <end position="587"/>
    </location>
</feature>
<evidence type="ECO:0000256" key="1">
    <source>
        <dbReference type="SAM" id="MobiDB-lite"/>
    </source>
</evidence>
<protein>
    <submittedName>
        <fullName evidence="2">Uncharacterized protein</fullName>
    </submittedName>
</protein>
<evidence type="ECO:0000313" key="3">
    <source>
        <dbReference type="Proteomes" id="UP000383932"/>
    </source>
</evidence>
<feature type="region of interest" description="Disordered" evidence="1">
    <location>
        <begin position="350"/>
        <end position="480"/>
    </location>
</feature>